<protein>
    <submittedName>
        <fullName evidence="2">Uncharacterized protein</fullName>
    </submittedName>
</protein>
<feature type="region of interest" description="Disordered" evidence="1">
    <location>
        <begin position="403"/>
        <end position="433"/>
    </location>
</feature>
<dbReference type="Proteomes" id="UP000298327">
    <property type="component" value="Unassembled WGS sequence"/>
</dbReference>
<evidence type="ECO:0000313" key="3">
    <source>
        <dbReference type="Proteomes" id="UP000298327"/>
    </source>
</evidence>
<evidence type="ECO:0000256" key="1">
    <source>
        <dbReference type="SAM" id="MobiDB-lite"/>
    </source>
</evidence>
<organism evidence="2 3">
    <name type="scientific">Dentipellis fragilis</name>
    <dbReference type="NCBI Taxonomy" id="205917"/>
    <lineage>
        <taxon>Eukaryota</taxon>
        <taxon>Fungi</taxon>
        <taxon>Dikarya</taxon>
        <taxon>Basidiomycota</taxon>
        <taxon>Agaricomycotina</taxon>
        <taxon>Agaricomycetes</taxon>
        <taxon>Russulales</taxon>
        <taxon>Hericiaceae</taxon>
        <taxon>Dentipellis</taxon>
    </lineage>
</organism>
<keyword evidence="3" id="KW-1185">Reference proteome</keyword>
<reference evidence="2 3" key="1">
    <citation type="submission" date="2019-02" db="EMBL/GenBank/DDBJ databases">
        <title>Genome sequencing of the rare red list fungi Dentipellis fragilis.</title>
        <authorList>
            <person name="Buettner E."/>
            <person name="Kellner H."/>
        </authorList>
    </citation>
    <scope>NUCLEOTIDE SEQUENCE [LARGE SCALE GENOMIC DNA]</scope>
    <source>
        <strain evidence="2 3">DSM 105465</strain>
    </source>
</reference>
<dbReference type="EMBL" id="SEOQ01000758">
    <property type="protein sequence ID" value="TFY57333.1"/>
    <property type="molecule type" value="Genomic_DNA"/>
</dbReference>
<evidence type="ECO:0000313" key="2">
    <source>
        <dbReference type="EMBL" id="TFY57333.1"/>
    </source>
</evidence>
<sequence length="468" mass="52503">MDIDNFRAIKGLNTFKPDLLLTEDDVRASLGILEATLNGADTAGVLESALQIPYCLEYILSAVNSDTFVPLNDWIMRQFPTTIEDYLSNPFPRRALSYLSLHLLEYEFGEHIPSHLWTSLQAVKSASSCLEALCDLIKSGKLLEEDNGTLQNKTSTSSRTHKHSVDADVNVNIKAFRDIGIPVPSSKMGAERAAADILGGQRCTLESYLETLRQPKLAGIFKHAYIPEVVAEEGLDSFDQDAIAALSPTYEMKTNASLPSTFLQPHLYSEVAKGFGPWRIYLSGRAIHDLTELQKSDGKSFRIALNKLKDLSHGHFSKTNQKRLTNDNVPVDIFEARLPGAPRIVYQIDCIQEYESDGFRQVLTIYGIYDHSKLGRAFWDRLGRQRAREGRLYRNRAISCRARSHPRNTGDDTYEPEFFGPTSSLSLSSKSVDPIEDNPEDLEELHELVASVKYFPVSQNLLNSILRD</sequence>
<dbReference type="OrthoDB" id="3156807at2759"/>
<dbReference type="AlphaFoldDB" id="A0A4Y9Y6B0"/>
<proteinExistence type="predicted"/>
<accession>A0A4Y9Y6B0</accession>
<gene>
    <name evidence="2" type="ORF">EVG20_g8592</name>
</gene>
<dbReference type="STRING" id="205917.A0A4Y9Y6B0"/>
<name>A0A4Y9Y6B0_9AGAM</name>
<comment type="caution">
    <text evidence="2">The sequence shown here is derived from an EMBL/GenBank/DDBJ whole genome shotgun (WGS) entry which is preliminary data.</text>
</comment>